<organism evidence="3">
    <name type="scientific">marine metagenome</name>
    <dbReference type="NCBI Taxonomy" id="408172"/>
    <lineage>
        <taxon>unclassified sequences</taxon>
        <taxon>metagenomes</taxon>
        <taxon>ecological metagenomes</taxon>
    </lineage>
</organism>
<sequence>FFQEGMSKMYFKGGMKNQMEIRLNNLIPDQAIKWIWETQVQENWHLSWMDHFKSIVIEDKLVILPPWKENSHAKITIKIKPGMAFGTGHHETTWLMLQKMLFYVKPDMTVLDLGTGSGILSIAAWKMGVSKIDSVENDSNCEDNFIENLELNNISNGILFYHGDVLNWDNMNHDIILANINRDVLQKLIPKLINVKGKILLSGLLLSDYDKIKNICEKHEFKIEEQSIKGDWLCLILT</sequence>
<proteinExistence type="predicted"/>
<feature type="non-terminal residue" evidence="3">
    <location>
        <position position="1"/>
    </location>
</feature>
<dbReference type="PANTHER" id="PTHR43648">
    <property type="entry name" value="ELECTRON TRANSFER FLAVOPROTEIN BETA SUBUNIT LYSINE METHYLTRANSFERASE"/>
    <property type="match status" value="1"/>
</dbReference>
<accession>A0A383CXR7</accession>
<reference evidence="3" key="1">
    <citation type="submission" date="2018-05" db="EMBL/GenBank/DDBJ databases">
        <authorList>
            <person name="Lanie J.A."/>
            <person name="Ng W.-L."/>
            <person name="Kazmierczak K.M."/>
            <person name="Andrzejewski T.M."/>
            <person name="Davidsen T.M."/>
            <person name="Wayne K.J."/>
            <person name="Tettelin H."/>
            <person name="Glass J.I."/>
            <person name="Rusch D."/>
            <person name="Podicherti R."/>
            <person name="Tsui H.-C.T."/>
            <person name="Winkler M.E."/>
        </authorList>
    </citation>
    <scope>NUCLEOTIDE SEQUENCE</scope>
</reference>
<keyword evidence="2" id="KW-0808">Transferase</keyword>
<keyword evidence="1" id="KW-0489">Methyltransferase</keyword>
<dbReference type="InterPro" id="IPR029063">
    <property type="entry name" value="SAM-dependent_MTases_sf"/>
</dbReference>
<dbReference type="CDD" id="cd02440">
    <property type="entry name" value="AdoMet_MTases"/>
    <property type="match status" value="1"/>
</dbReference>
<gene>
    <name evidence="3" type="ORF">METZ01_LOCUS489694</name>
</gene>
<dbReference type="GO" id="GO:0032259">
    <property type="term" value="P:methylation"/>
    <property type="evidence" value="ECO:0007669"/>
    <property type="project" value="UniProtKB-KW"/>
</dbReference>
<name>A0A383CXR7_9ZZZZ</name>
<dbReference type="EMBL" id="UINC01212487">
    <property type="protein sequence ID" value="SVE36840.1"/>
    <property type="molecule type" value="Genomic_DNA"/>
</dbReference>
<dbReference type="Gene3D" id="3.40.50.150">
    <property type="entry name" value="Vaccinia Virus protein VP39"/>
    <property type="match status" value="1"/>
</dbReference>
<dbReference type="PANTHER" id="PTHR43648:SF1">
    <property type="entry name" value="ELECTRON TRANSFER FLAVOPROTEIN BETA SUBUNIT LYSINE METHYLTRANSFERASE"/>
    <property type="match status" value="1"/>
</dbReference>
<evidence type="ECO:0000256" key="2">
    <source>
        <dbReference type="ARBA" id="ARBA00022679"/>
    </source>
</evidence>
<protein>
    <recommendedName>
        <fullName evidence="4">Ribosomal protein L11 methyltransferase</fullName>
    </recommendedName>
</protein>
<dbReference type="AlphaFoldDB" id="A0A383CXR7"/>
<dbReference type="GO" id="GO:0008276">
    <property type="term" value="F:protein methyltransferase activity"/>
    <property type="evidence" value="ECO:0007669"/>
    <property type="project" value="TreeGrafter"/>
</dbReference>
<dbReference type="InterPro" id="IPR050078">
    <property type="entry name" value="Ribosomal_L11_MeTrfase_PrmA"/>
</dbReference>
<evidence type="ECO:0008006" key="4">
    <source>
        <dbReference type="Google" id="ProtNLM"/>
    </source>
</evidence>
<evidence type="ECO:0000256" key="1">
    <source>
        <dbReference type="ARBA" id="ARBA00022603"/>
    </source>
</evidence>
<dbReference type="SUPFAM" id="SSF53335">
    <property type="entry name" value="S-adenosyl-L-methionine-dependent methyltransferases"/>
    <property type="match status" value="1"/>
</dbReference>
<feature type="non-terminal residue" evidence="3">
    <location>
        <position position="238"/>
    </location>
</feature>
<evidence type="ECO:0000313" key="3">
    <source>
        <dbReference type="EMBL" id="SVE36840.1"/>
    </source>
</evidence>
<dbReference type="Pfam" id="PF06325">
    <property type="entry name" value="PrmA"/>
    <property type="match status" value="1"/>
</dbReference>